<dbReference type="PROSITE" id="PS00018">
    <property type="entry name" value="EF_HAND_1"/>
    <property type="match status" value="2"/>
</dbReference>
<dbReference type="SUPFAM" id="SSF47473">
    <property type="entry name" value="EF-hand"/>
    <property type="match status" value="1"/>
</dbReference>
<keyword evidence="6" id="KW-1185">Reference proteome</keyword>
<dbReference type="SMART" id="SM00054">
    <property type="entry name" value="EFh"/>
    <property type="match status" value="2"/>
</dbReference>
<gene>
    <name evidence="5" type="ORF">MMEN_LOCUS20126</name>
</gene>
<dbReference type="EMBL" id="CAJRST010039001">
    <property type="protein sequence ID" value="CAG6016155.1"/>
    <property type="molecule type" value="Genomic_DNA"/>
</dbReference>
<dbReference type="AlphaFoldDB" id="A0A8S4BWW9"/>
<dbReference type="PANTHER" id="PTHR23055:SF60">
    <property type="entry name" value="CALAXIN"/>
    <property type="match status" value="1"/>
</dbReference>
<dbReference type="Pfam" id="PF13499">
    <property type="entry name" value="EF-hand_7"/>
    <property type="match status" value="1"/>
</dbReference>
<name>A0A8S4BWW9_9TELE</name>
<protein>
    <submittedName>
        <fullName evidence="5">(Atlantic silverside) hypothetical protein</fullName>
    </submittedName>
</protein>
<organism evidence="5 6">
    <name type="scientific">Menidia menidia</name>
    <name type="common">Atlantic silverside</name>
    <dbReference type="NCBI Taxonomy" id="238744"/>
    <lineage>
        <taxon>Eukaryota</taxon>
        <taxon>Metazoa</taxon>
        <taxon>Chordata</taxon>
        <taxon>Craniata</taxon>
        <taxon>Vertebrata</taxon>
        <taxon>Euteleostomi</taxon>
        <taxon>Actinopterygii</taxon>
        <taxon>Neopterygii</taxon>
        <taxon>Teleostei</taxon>
        <taxon>Neoteleostei</taxon>
        <taxon>Acanthomorphata</taxon>
        <taxon>Ovalentaria</taxon>
        <taxon>Atherinomorphae</taxon>
        <taxon>Atheriniformes</taxon>
        <taxon>Atherinopsidae</taxon>
        <taxon>Menidiinae</taxon>
        <taxon>Menidia</taxon>
    </lineage>
</organism>
<dbReference type="OrthoDB" id="191686at2759"/>
<dbReference type="PANTHER" id="PTHR23055">
    <property type="entry name" value="CALCIUM BINDING PROTEINS"/>
    <property type="match status" value="1"/>
</dbReference>
<dbReference type="GO" id="GO:0005509">
    <property type="term" value="F:calcium ion binding"/>
    <property type="evidence" value="ECO:0007669"/>
    <property type="project" value="InterPro"/>
</dbReference>
<keyword evidence="3" id="KW-0106">Calcium</keyword>
<dbReference type="InterPro" id="IPR002048">
    <property type="entry name" value="EF_hand_dom"/>
</dbReference>
<evidence type="ECO:0000256" key="3">
    <source>
        <dbReference type="ARBA" id="ARBA00022837"/>
    </source>
</evidence>
<dbReference type="Gene3D" id="1.10.238.10">
    <property type="entry name" value="EF-hand"/>
    <property type="match status" value="1"/>
</dbReference>
<dbReference type="InterPro" id="IPR018247">
    <property type="entry name" value="EF_Hand_1_Ca_BS"/>
</dbReference>
<proteinExistence type="predicted"/>
<dbReference type="Proteomes" id="UP000677803">
    <property type="component" value="Unassembled WGS sequence"/>
</dbReference>
<dbReference type="InterPro" id="IPR028846">
    <property type="entry name" value="Recoverin"/>
</dbReference>
<evidence type="ECO:0000259" key="4">
    <source>
        <dbReference type="PROSITE" id="PS50222"/>
    </source>
</evidence>
<evidence type="ECO:0000256" key="1">
    <source>
        <dbReference type="ARBA" id="ARBA00022723"/>
    </source>
</evidence>
<keyword evidence="2" id="KW-0677">Repeat</keyword>
<evidence type="ECO:0000313" key="5">
    <source>
        <dbReference type="EMBL" id="CAG6016155.1"/>
    </source>
</evidence>
<sequence>MSLFSADSDCFNVYDLNGDKYIAREEMFHMLKNCLIRQPTEEDPDEGVKDLVDITFKKMDCDHDGRMSFEDFETAVKEENLLLEAFGTCLPDSTSIDMFEKRVFEEKVEQ</sequence>
<evidence type="ECO:0000313" key="6">
    <source>
        <dbReference type="Proteomes" id="UP000677803"/>
    </source>
</evidence>
<reference evidence="5" key="1">
    <citation type="submission" date="2021-05" db="EMBL/GenBank/DDBJ databases">
        <authorList>
            <person name="Tigano A."/>
        </authorList>
    </citation>
    <scope>NUCLEOTIDE SEQUENCE</scope>
</reference>
<accession>A0A8S4BWW9</accession>
<dbReference type="InterPro" id="IPR011992">
    <property type="entry name" value="EF-hand-dom_pair"/>
</dbReference>
<comment type="caution">
    <text evidence="5">The sequence shown here is derived from an EMBL/GenBank/DDBJ whole genome shotgun (WGS) entry which is preliminary data.</text>
</comment>
<evidence type="ECO:0000256" key="2">
    <source>
        <dbReference type="ARBA" id="ARBA00022737"/>
    </source>
</evidence>
<dbReference type="PROSITE" id="PS50222">
    <property type="entry name" value="EF_HAND_2"/>
    <property type="match status" value="1"/>
</dbReference>
<keyword evidence="1" id="KW-0479">Metal-binding</keyword>
<feature type="domain" description="EF-hand" evidence="4">
    <location>
        <begin position="47"/>
        <end position="82"/>
    </location>
</feature>